<evidence type="ECO:0000313" key="3">
    <source>
        <dbReference type="EMBL" id="MBR9652235.1"/>
    </source>
</evidence>
<dbReference type="EMBL" id="JADMKU010000013">
    <property type="protein sequence ID" value="MBR9652235.1"/>
    <property type="molecule type" value="Genomic_DNA"/>
</dbReference>
<comment type="caution">
    <text evidence="3">The sequence shown here is derived from an EMBL/GenBank/DDBJ whole genome shotgun (WGS) entry which is preliminary data.</text>
</comment>
<evidence type="ECO:0000313" key="4">
    <source>
        <dbReference type="Proteomes" id="UP001195941"/>
    </source>
</evidence>
<keyword evidence="4" id="KW-1185">Reference proteome</keyword>
<gene>
    <name evidence="3" type="ORF">IT775_14015</name>
</gene>
<feature type="domain" description="DnaJ homologue subfamily C member 28 conserved" evidence="2">
    <location>
        <begin position="7"/>
        <end position="74"/>
    </location>
</feature>
<dbReference type="PANTHER" id="PTHR39158:SF1">
    <property type="entry name" value="DNAJ HOMOLOG SUBFAMILY C MEMBER 28"/>
    <property type="match status" value="1"/>
</dbReference>
<dbReference type="InterPro" id="IPR018961">
    <property type="entry name" value="DnaJ_homolog_subfam-C_membr-28"/>
</dbReference>
<name>A0ABS5HTJ0_9RHOB</name>
<proteinExistence type="predicted"/>
<keyword evidence="1" id="KW-0175">Coiled coil</keyword>
<evidence type="ECO:0000259" key="2">
    <source>
        <dbReference type="Pfam" id="PF09350"/>
    </source>
</evidence>
<protein>
    <submittedName>
        <fullName evidence="3">DUF1992 domain-containing protein</fullName>
    </submittedName>
</protein>
<reference evidence="3 4" key="1">
    <citation type="journal article" date="2021" name="Arch. Microbiol.">
        <title>Thalassobius aquimarinus sp. nov., isolated from the Sea of Japan seashore.</title>
        <authorList>
            <person name="Kurilenko V.V."/>
            <person name="Romanenko L.A."/>
            <person name="Chernysheva N.Y."/>
            <person name="Velansky P.V."/>
            <person name="Tekutyeva L.A."/>
            <person name="Isaeva M.P."/>
            <person name="Mikhailov V.V."/>
        </authorList>
    </citation>
    <scope>NUCLEOTIDE SEQUENCE [LARGE SCALE GENOMIC DNA]</scope>
    <source>
        <strain evidence="3 4">KMM 8518</strain>
    </source>
</reference>
<accession>A0ABS5HTJ0</accession>
<dbReference type="PANTHER" id="PTHR39158">
    <property type="entry name" value="OS08G0560600 PROTEIN"/>
    <property type="match status" value="1"/>
</dbReference>
<feature type="coiled-coil region" evidence="1">
    <location>
        <begin position="76"/>
        <end position="103"/>
    </location>
</feature>
<dbReference type="Pfam" id="PF09350">
    <property type="entry name" value="DJC28_CD"/>
    <property type="match status" value="1"/>
</dbReference>
<evidence type="ECO:0000256" key="1">
    <source>
        <dbReference type="SAM" id="Coils"/>
    </source>
</evidence>
<dbReference type="Proteomes" id="UP001195941">
    <property type="component" value="Unassembled WGS sequence"/>
</dbReference>
<dbReference type="RefSeq" id="WP_212701753.1">
    <property type="nucleotide sequence ID" value="NZ_JADMKU010000013.1"/>
</dbReference>
<organism evidence="3 4">
    <name type="scientific">Thalassovita aquimarina</name>
    <dbReference type="NCBI Taxonomy" id="2785917"/>
    <lineage>
        <taxon>Bacteria</taxon>
        <taxon>Pseudomonadati</taxon>
        <taxon>Pseudomonadota</taxon>
        <taxon>Alphaproteobacteria</taxon>
        <taxon>Rhodobacterales</taxon>
        <taxon>Roseobacteraceae</taxon>
        <taxon>Thalassovita</taxon>
    </lineage>
</organism>
<dbReference type="InterPro" id="IPR052573">
    <property type="entry name" value="DnaJ_C_subfamily_28"/>
</dbReference>
<sequence length="109" mass="12349">MHSLRQLIERQILKARAEGKLEGLQGEGRPLPERPEESVVDPAMAAGYRIMAEAGALPEEFRLKAALDEARADWRAATDKAEKKRLMARIADLEMRYDIARDARKKFMG</sequence>